<evidence type="ECO:0000256" key="2">
    <source>
        <dbReference type="ARBA" id="ARBA00005675"/>
    </source>
</evidence>
<dbReference type="InterPro" id="IPR036412">
    <property type="entry name" value="HAD-like_sf"/>
</dbReference>
<name>A0A9D1TRU3_9FIRM</name>
<dbReference type="SUPFAM" id="SSF81660">
    <property type="entry name" value="Metal cation-transporting ATPase, ATP-binding domain N"/>
    <property type="match status" value="1"/>
</dbReference>
<dbReference type="Pfam" id="PF00702">
    <property type="entry name" value="Hydrolase"/>
    <property type="match status" value="1"/>
</dbReference>
<dbReference type="SFLD" id="SFLDG00002">
    <property type="entry name" value="C1.7:_P-type_atpase_like"/>
    <property type="match status" value="1"/>
</dbReference>
<comment type="similarity">
    <text evidence="2">Belongs to the cation transport ATPase (P-type) (TC 3.A.3) family. Type IIA subfamily.</text>
</comment>
<feature type="transmembrane region" description="Helical" evidence="11">
    <location>
        <begin position="678"/>
        <end position="699"/>
    </location>
</feature>
<keyword evidence="3 11" id="KW-0812">Transmembrane</keyword>
<dbReference type="Pfam" id="PF00689">
    <property type="entry name" value="Cation_ATPase_C"/>
    <property type="match status" value="1"/>
</dbReference>
<dbReference type="FunFam" id="3.40.50.1000:FF:000028">
    <property type="entry name" value="Calcium-transporting P-type ATPase, putative"/>
    <property type="match status" value="1"/>
</dbReference>
<dbReference type="PANTHER" id="PTHR24093:SF506">
    <property type="entry name" value="CATION-TRANSPORTING ATPASE PMA1"/>
    <property type="match status" value="1"/>
</dbReference>
<dbReference type="Pfam" id="PF00122">
    <property type="entry name" value="E1-E2_ATPase"/>
    <property type="match status" value="1"/>
</dbReference>
<accession>A0A9D1TRU3</accession>
<evidence type="ECO:0000259" key="12">
    <source>
        <dbReference type="SMART" id="SM00831"/>
    </source>
</evidence>
<dbReference type="PRINTS" id="PR00120">
    <property type="entry name" value="HATPASE"/>
</dbReference>
<dbReference type="GO" id="GO:0005388">
    <property type="term" value="F:P-type calcium transporter activity"/>
    <property type="evidence" value="ECO:0007669"/>
    <property type="project" value="TreeGrafter"/>
</dbReference>
<keyword evidence="7" id="KW-0460">Magnesium</keyword>
<dbReference type="Proteomes" id="UP000823990">
    <property type="component" value="Unassembled WGS sequence"/>
</dbReference>
<dbReference type="Gene3D" id="2.70.150.10">
    <property type="entry name" value="Calcium-transporting ATPase, cytoplasmic transduction domain A"/>
    <property type="match status" value="1"/>
</dbReference>
<dbReference type="InterPro" id="IPR023298">
    <property type="entry name" value="ATPase_P-typ_TM_dom_sf"/>
</dbReference>
<dbReference type="InterPro" id="IPR044492">
    <property type="entry name" value="P_typ_ATPase_HD_dom"/>
</dbReference>
<keyword evidence="4" id="KW-0479">Metal-binding</keyword>
<dbReference type="InterPro" id="IPR006068">
    <property type="entry name" value="ATPase_P-typ_cation-transptr_C"/>
</dbReference>
<feature type="transmembrane region" description="Helical" evidence="11">
    <location>
        <begin position="854"/>
        <end position="873"/>
    </location>
</feature>
<dbReference type="Gene3D" id="3.40.1110.10">
    <property type="entry name" value="Calcium-transporting ATPase, cytoplasmic domain N"/>
    <property type="match status" value="1"/>
</dbReference>
<dbReference type="InterPro" id="IPR001757">
    <property type="entry name" value="P_typ_ATPase"/>
</dbReference>
<dbReference type="GO" id="GO:0005524">
    <property type="term" value="F:ATP binding"/>
    <property type="evidence" value="ECO:0007669"/>
    <property type="project" value="UniProtKB-KW"/>
</dbReference>
<evidence type="ECO:0000313" key="13">
    <source>
        <dbReference type="EMBL" id="HIW02809.1"/>
    </source>
</evidence>
<comment type="subcellular location">
    <subcellularLocation>
        <location evidence="1">Membrane</location>
        <topology evidence="1">Multi-pass membrane protein</topology>
    </subcellularLocation>
</comment>
<organism evidence="13 14">
    <name type="scientific">Candidatus Protoclostridium stercorigallinarum</name>
    <dbReference type="NCBI Taxonomy" id="2838741"/>
    <lineage>
        <taxon>Bacteria</taxon>
        <taxon>Bacillati</taxon>
        <taxon>Bacillota</taxon>
        <taxon>Clostridia</taxon>
        <taxon>Candidatus Protoclostridium</taxon>
    </lineage>
</organism>
<sequence>MKKRDDAAAKIAEKPETFCDRSAEETLRALGTGAGGLTEKEAAARAEKYGANAFEKQKKRSLAVMALAQLKDVSVIILIIAGALSLALAIANGEGAGGLLEPLIIFAIVAMDIVLAVVQERSAENALEALGSLSAPVCRVMREGRPTEAHPSALVPGDVIVLRTGDLVPADARLLTTNSLSVDESALTGESMPAEKDADVVLAGSVPLGDRANMLHSGCLVTAGSGTAVVTATGMNSEMGRIARCLTDAGARKTTLQKRLDKVGSVISGIAIVSAVVLLAVGLARGRGAMEMLVAAMTLAVAAVPETLSLIVTLILSRGAKKMAARGALVRQMQAVETLGSTSVICSDKTGTLTMNRMTVRRIWTVDEETTGESERAFLEKLCLACSATRGKDAEGNAVTIGDPTERAIVSRAEELGIDYAALKSSRAPVAEIPFSSARKMMTTVYRRPEGGYLVLTKGALDRLPLAPASADDARAKQAHDSFAGDALRVIALAEKVTDELPDDIAEVEKDLTLCGIAGIIDPPRPEAKEAIAKAKAAGIRTVMITGDHAATAAAIARDLGITAAGEGVITGSELAALSDEQLEGSVEFYSVYARVSPEDKIRIVRAWQARGETVAMTGDGVNDAPALKNADVGIAMGKNGTDVAKSAAKVVLTDDRFATIVDAVAEGRNIFSNIRKLVYFLLVCNISEIAVMLVAQFAGLELPLTPVMLLLINVLGDGVPGLMLAREESDKRIMKRRPIAANESFFGGGMTEVIIKQICAFSAVSLAAYCIGLYADVGASGLAAGRTMAFLVTGWTSVLHVLTVRSRSMLYRYRIKDNPGLYISCFSMLAAIALLALVPPLASALGMCALSPLQWLIAAGLSLVPLLVAEYGKFWDAVRTRTAEKTRV</sequence>
<dbReference type="EMBL" id="DXHS01000089">
    <property type="protein sequence ID" value="HIW02809.1"/>
    <property type="molecule type" value="Genomic_DNA"/>
</dbReference>
<dbReference type="InterPro" id="IPR004014">
    <property type="entry name" value="ATPase_P-typ_cation-transptr_N"/>
</dbReference>
<reference evidence="13" key="2">
    <citation type="submission" date="2021-04" db="EMBL/GenBank/DDBJ databases">
        <authorList>
            <person name="Gilroy R."/>
        </authorList>
    </citation>
    <scope>NUCLEOTIDE SEQUENCE</scope>
    <source>
        <strain evidence="13">12435</strain>
    </source>
</reference>
<dbReference type="PRINTS" id="PR00119">
    <property type="entry name" value="CATATPASE"/>
</dbReference>
<dbReference type="AlphaFoldDB" id="A0A9D1TRU3"/>
<dbReference type="NCBIfam" id="TIGR01494">
    <property type="entry name" value="ATPase_P-type"/>
    <property type="match status" value="2"/>
</dbReference>
<feature type="transmembrane region" description="Helical" evidence="11">
    <location>
        <begin position="705"/>
        <end position="726"/>
    </location>
</feature>
<evidence type="ECO:0000256" key="10">
    <source>
        <dbReference type="ARBA" id="ARBA00023136"/>
    </source>
</evidence>
<evidence type="ECO:0000256" key="5">
    <source>
        <dbReference type="ARBA" id="ARBA00022741"/>
    </source>
</evidence>
<gene>
    <name evidence="13" type="ORF">H9892_05670</name>
</gene>
<evidence type="ECO:0000256" key="11">
    <source>
        <dbReference type="SAM" id="Phobius"/>
    </source>
</evidence>
<proteinExistence type="inferred from homology"/>
<reference evidence="13" key="1">
    <citation type="journal article" date="2021" name="PeerJ">
        <title>Extensive microbial diversity within the chicken gut microbiome revealed by metagenomics and culture.</title>
        <authorList>
            <person name="Gilroy R."/>
            <person name="Ravi A."/>
            <person name="Getino M."/>
            <person name="Pursley I."/>
            <person name="Horton D.L."/>
            <person name="Alikhan N.F."/>
            <person name="Baker D."/>
            <person name="Gharbi K."/>
            <person name="Hall N."/>
            <person name="Watson M."/>
            <person name="Adriaenssens E.M."/>
            <person name="Foster-Nyarko E."/>
            <person name="Jarju S."/>
            <person name="Secka A."/>
            <person name="Antonio M."/>
            <person name="Oren A."/>
            <person name="Chaudhuri R.R."/>
            <person name="La Ragione R."/>
            <person name="Hildebrand F."/>
            <person name="Pallen M.J."/>
        </authorList>
    </citation>
    <scope>NUCLEOTIDE SEQUENCE</scope>
    <source>
        <strain evidence="13">12435</strain>
    </source>
</reference>
<dbReference type="SFLD" id="SFLDF00027">
    <property type="entry name" value="p-type_atpase"/>
    <property type="match status" value="1"/>
</dbReference>
<feature type="transmembrane region" description="Helical" evidence="11">
    <location>
        <begin position="73"/>
        <end position="93"/>
    </location>
</feature>
<protein>
    <submittedName>
        <fullName evidence="13">Cation-translocating P-type ATPase</fullName>
    </submittedName>
</protein>
<dbReference type="SFLD" id="SFLDS00003">
    <property type="entry name" value="Haloacid_Dehalogenase"/>
    <property type="match status" value="1"/>
</dbReference>
<dbReference type="SUPFAM" id="SSF81653">
    <property type="entry name" value="Calcium ATPase, transduction domain A"/>
    <property type="match status" value="1"/>
</dbReference>
<evidence type="ECO:0000256" key="1">
    <source>
        <dbReference type="ARBA" id="ARBA00004141"/>
    </source>
</evidence>
<keyword evidence="10 11" id="KW-0472">Membrane</keyword>
<evidence type="ECO:0000313" key="14">
    <source>
        <dbReference type="Proteomes" id="UP000823990"/>
    </source>
</evidence>
<dbReference type="PANTHER" id="PTHR24093">
    <property type="entry name" value="CATION TRANSPORTING ATPASE"/>
    <property type="match status" value="1"/>
</dbReference>
<feature type="transmembrane region" description="Helical" evidence="11">
    <location>
        <begin position="292"/>
        <end position="316"/>
    </location>
</feature>
<dbReference type="InterPro" id="IPR059000">
    <property type="entry name" value="ATPase_P-type_domA"/>
</dbReference>
<dbReference type="InterPro" id="IPR023299">
    <property type="entry name" value="ATPase_P-typ_cyto_dom_N"/>
</dbReference>
<dbReference type="GO" id="GO:0046872">
    <property type="term" value="F:metal ion binding"/>
    <property type="evidence" value="ECO:0007669"/>
    <property type="project" value="UniProtKB-KW"/>
</dbReference>
<dbReference type="Pfam" id="PF00690">
    <property type="entry name" value="Cation_ATPase_N"/>
    <property type="match status" value="1"/>
</dbReference>
<evidence type="ECO:0000256" key="6">
    <source>
        <dbReference type="ARBA" id="ARBA00022840"/>
    </source>
</evidence>
<dbReference type="GO" id="GO:0005886">
    <property type="term" value="C:plasma membrane"/>
    <property type="evidence" value="ECO:0007669"/>
    <property type="project" value="TreeGrafter"/>
</dbReference>
<dbReference type="Gene3D" id="3.40.50.1000">
    <property type="entry name" value="HAD superfamily/HAD-like"/>
    <property type="match status" value="1"/>
</dbReference>
<comment type="caution">
    <text evidence="13">The sequence shown here is derived from an EMBL/GenBank/DDBJ whole genome shotgun (WGS) entry which is preliminary data.</text>
</comment>
<evidence type="ECO:0000256" key="8">
    <source>
        <dbReference type="ARBA" id="ARBA00022967"/>
    </source>
</evidence>
<dbReference type="InterPro" id="IPR018303">
    <property type="entry name" value="ATPase_P-typ_P_site"/>
</dbReference>
<dbReference type="InterPro" id="IPR023214">
    <property type="entry name" value="HAD_sf"/>
</dbReference>
<feature type="domain" description="Cation-transporting P-type ATPase N-terminal" evidence="12">
    <location>
        <begin position="17"/>
        <end position="90"/>
    </location>
</feature>
<keyword evidence="8" id="KW-1278">Translocase</keyword>
<dbReference type="SUPFAM" id="SSF56784">
    <property type="entry name" value="HAD-like"/>
    <property type="match status" value="1"/>
</dbReference>
<evidence type="ECO:0000256" key="7">
    <source>
        <dbReference type="ARBA" id="ARBA00022842"/>
    </source>
</evidence>
<feature type="transmembrane region" description="Helical" evidence="11">
    <location>
        <begin position="99"/>
        <end position="118"/>
    </location>
</feature>
<keyword evidence="6" id="KW-0067">ATP-binding</keyword>
<dbReference type="SMART" id="SM00831">
    <property type="entry name" value="Cation_ATPase_N"/>
    <property type="match status" value="1"/>
</dbReference>
<feature type="transmembrane region" description="Helical" evidence="11">
    <location>
        <begin position="782"/>
        <end position="802"/>
    </location>
</feature>
<feature type="transmembrane region" description="Helical" evidence="11">
    <location>
        <begin position="822"/>
        <end position="842"/>
    </location>
</feature>
<feature type="transmembrane region" description="Helical" evidence="11">
    <location>
        <begin position="263"/>
        <end position="286"/>
    </location>
</feature>
<dbReference type="PROSITE" id="PS00154">
    <property type="entry name" value="ATPASE_E1_E2"/>
    <property type="match status" value="1"/>
</dbReference>
<evidence type="ECO:0000256" key="4">
    <source>
        <dbReference type="ARBA" id="ARBA00022723"/>
    </source>
</evidence>
<evidence type="ECO:0000256" key="9">
    <source>
        <dbReference type="ARBA" id="ARBA00022989"/>
    </source>
</evidence>
<keyword evidence="9 11" id="KW-1133">Transmembrane helix</keyword>
<keyword evidence="5" id="KW-0547">Nucleotide-binding</keyword>
<dbReference type="InterPro" id="IPR008250">
    <property type="entry name" value="ATPase_P-typ_transduc_dom_A_sf"/>
</dbReference>
<dbReference type="GO" id="GO:0016887">
    <property type="term" value="F:ATP hydrolysis activity"/>
    <property type="evidence" value="ECO:0007669"/>
    <property type="project" value="InterPro"/>
</dbReference>
<dbReference type="SUPFAM" id="SSF81665">
    <property type="entry name" value="Calcium ATPase, transmembrane domain M"/>
    <property type="match status" value="1"/>
</dbReference>
<evidence type="ECO:0000256" key="3">
    <source>
        <dbReference type="ARBA" id="ARBA00022692"/>
    </source>
</evidence>
<dbReference type="FunFam" id="3.40.50.1000:FF:000001">
    <property type="entry name" value="Phospholipid-transporting ATPase IC"/>
    <property type="match status" value="1"/>
</dbReference>
<dbReference type="Gene3D" id="1.20.1110.10">
    <property type="entry name" value="Calcium-transporting ATPase, transmembrane domain"/>
    <property type="match status" value="1"/>
</dbReference>